<feature type="compositionally biased region" description="Polar residues" evidence="4">
    <location>
        <begin position="332"/>
        <end position="341"/>
    </location>
</feature>
<protein>
    <submittedName>
        <fullName evidence="7">Winged helix-turn-helix domain-containing protein</fullName>
    </submittedName>
</protein>
<evidence type="ECO:0000259" key="6">
    <source>
        <dbReference type="PROSITE" id="PS51755"/>
    </source>
</evidence>
<evidence type="ECO:0000256" key="4">
    <source>
        <dbReference type="SAM" id="MobiDB-lite"/>
    </source>
</evidence>
<comment type="similarity">
    <text evidence="1">Belongs to the TolB family.</text>
</comment>
<name>A0ABT0GHX0_9GAMM</name>
<keyword evidence="2 3" id="KW-0238">DNA-binding</keyword>
<dbReference type="PANTHER" id="PTHR36842:SF1">
    <property type="entry name" value="PROTEIN TOLB"/>
    <property type="match status" value="1"/>
</dbReference>
<dbReference type="InterPro" id="IPR036388">
    <property type="entry name" value="WH-like_DNA-bd_sf"/>
</dbReference>
<dbReference type="InterPro" id="IPR011042">
    <property type="entry name" value="6-blade_b-propeller_TolB-like"/>
</dbReference>
<evidence type="ECO:0000313" key="8">
    <source>
        <dbReference type="Proteomes" id="UP001431449"/>
    </source>
</evidence>
<keyword evidence="8" id="KW-1185">Reference proteome</keyword>
<gene>
    <name evidence="7" type="ORF">M0G41_10650</name>
</gene>
<dbReference type="PROSITE" id="PS51755">
    <property type="entry name" value="OMPR_PHOB"/>
    <property type="match status" value="1"/>
</dbReference>
<dbReference type="Gene3D" id="1.10.10.10">
    <property type="entry name" value="Winged helix-like DNA-binding domain superfamily/Winged helix DNA-binding domain"/>
    <property type="match status" value="1"/>
</dbReference>
<keyword evidence="5" id="KW-1133">Transmembrane helix</keyword>
<keyword evidence="5" id="KW-0472">Membrane</keyword>
<dbReference type="SUPFAM" id="SSF82171">
    <property type="entry name" value="DPP6 N-terminal domain-like"/>
    <property type="match status" value="2"/>
</dbReference>
<dbReference type="CDD" id="cd00383">
    <property type="entry name" value="trans_reg_C"/>
    <property type="match status" value="1"/>
</dbReference>
<sequence>MQDADDSRQPAAGPASETLRIGDWLLVPSTHTLSRGGESHRLPRRLVDLLACLASRPGETFSREALLEAVWARKVVGDEVLSRAIAELRGLLGDDARSPRYIETLPKTGYRLLVPVMRMAGEADAIATRDPAAPVEVSELTADTSTPPPAASGRLAGVIVGLLLVSVLIALAGWWAWSGKEGQTSATPESTGWTAADLVREHPFRSGPHWGWQPRYSRDGRWLAYAINDLETGESWLEWATADGSAPRRIEGGVGRLAAPVFSPDGTRLAFTAWDGSDCTLRVVDLPAGLPRDLGPCGGSQSYPLDWPREDRLLYTGPSGDEAGPAALWRTDPSTGQSARLTTPPPTALYDSHPRQNAAGDIAFLRGPHGQRELWLRQGDSERRLLPGAHRIPDLAWTADGRALIVASDRDGFPALHWLNPVTGELRLLGGRGAATLDIGPDGSLLYERRRYDANLWRYSEGGEPERVTDSTRYEAFAAPSPDGDALVYVSNRDGNGSVWWQRGATEHRLSLPDAEAWVRPQWLDARHLLLTRYVAGGQTRIEVFDLAGQRLLDAHPLAGPGFAAQPLGGERILYARGHGDSAGMRLWLRDATGERELGAARAVADFHAGDGWIAWESRGDTHWQLLQVDALDEPPQRLPLPATLGAWGLHAGRLVYAAREGESWALFLQPLDGSPASRWLELRGAPADGRVVVDSEGTHAILSHVDAFSTDLMRVPPAPRGVSPD</sequence>
<feature type="region of interest" description="Disordered" evidence="4">
    <location>
        <begin position="330"/>
        <end position="351"/>
    </location>
</feature>
<evidence type="ECO:0000256" key="2">
    <source>
        <dbReference type="ARBA" id="ARBA00023125"/>
    </source>
</evidence>
<dbReference type="InterPro" id="IPR016032">
    <property type="entry name" value="Sig_transdc_resp-reg_C-effctor"/>
</dbReference>
<organism evidence="7 8">
    <name type="scientific">Pseudomarimonas salicorniae</name>
    <dbReference type="NCBI Taxonomy" id="2933270"/>
    <lineage>
        <taxon>Bacteria</taxon>
        <taxon>Pseudomonadati</taxon>
        <taxon>Pseudomonadota</taxon>
        <taxon>Gammaproteobacteria</taxon>
        <taxon>Lysobacterales</taxon>
        <taxon>Lysobacteraceae</taxon>
        <taxon>Pseudomarimonas</taxon>
    </lineage>
</organism>
<dbReference type="SUPFAM" id="SSF46894">
    <property type="entry name" value="C-terminal effector domain of the bipartite response regulators"/>
    <property type="match status" value="1"/>
</dbReference>
<dbReference type="PANTHER" id="PTHR36842">
    <property type="entry name" value="PROTEIN TOLB HOMOLOG"/>
    <property type="match status" value="1"/>
</dbReference>
<dbReference type="Gene3D" id="2.120.10.30">
    <property type="entry name" value="TolB, C-terminal domain"/>
    <property type="match status" value="2"/>
</dbReference>
<dbReference type="EMBL" id="JALNMH010000008">
    <property type="protein sequence ID" value="MCK7594130.1"/>
    <property type="molecule type" value="Genomic_DNA"/>
</dbReference>
<feature type="DNA-binding region" description="OmpR/PhoB-type" evidence="3">
    <location>
        <begin position="16"/>
        <end position="114"/>
    </location>
</feature>
<feature type="transmembrane region" description="Helical" evidence="5">
    <location>
        <begin position="155"/>
        <end position="177"/>
    </location>
</feature>
<dbReference type="RefSeq" id="WP_248209162.1">
    <property type="nucleotide sequence ID" value="NZ_JALNMH010000008.1"/>
</dbReference>
<comment type="caution">
    <text evidence="7">The sequence shown here is derived from an EMBL/GenBank/DDBJ whole genome shotgun (WGS) entry which is preliminary data.</text>
</comment>
<evidence type="ECO:0000313" key="7">
    <source>
        <dbReference type="EMBL" id="MCK7594130.1"/>
    </source>
</evidence>
<evidence type="ECO:0000256" key="5">
    <source>
        <dbReference type="SAM" id="Phobius"/>
    </source>
</evidence>
<evidence type="ECO:0000256" key="3">
    <source>
        <dbReference type="PROSITE-ProRule" id="PRU01091"/>
    </source>
</evidence>
<reference evidence="7" key="1">
    <citation type="submission" date="2022-04" db="EMBL/GenBank/DDBJ databases">
        <title>Lysobacter sp. CAU 1642 isolated from sea sand.</title>
        <authorList>
            <person name="Kim W."/>
        </authorList>
    </citation>
    <scope>NUCLEOTIDE SEQUENCE</scope>
    <source>
        <strain evidence="7">CAU 1642</strain>
    </source>
</reference>
<dbReference type="Proteomes" id="UP001431449">
    <property type="component" value="Unassembled WGS sequence"/>
</dbReference>
<feature type="domain" description="OmpR/PhoB-type" evidence="6">
    <location>
        <begin position="16"/>
        <end position="114"/>
    </location>
</feature>
<dbReference type="InterPro" id="IPR001867">
    <property type="entry name" value="OmpR/PhoB-type_DNA-bd"/>
</dbReference>
<dbReference type="SMART" id="SM00862">
    <property type="entry name" value="Trans_reg_C"/>
    <property type="match status" value="1"/>
</dbReference>
<proteinExistence type="inferred from homology"/>
<dbReference type="Pfam" id="PF00486">
    <property type="entry name" value="Trans_reg_C"/>
    <property type="match status" value="1"/>
</dbReference>
<accession>A0ABT0GHX0</accession>
<evidence type="ECO:0000256" key="1">
    <source>
        <dbReference type="ARBA" id="ARBA00009820"/>
    </source>
</evidence>
<dbReference type="Pfam" id="PF07676">
    <property type="entry name" value="PD40"/>
    <property type="match status" value="2"/>
</dbReference>
<keyword evidence="5" id="KW-0812">Transmembrane</keyword>
<dbReference type="InterPro" id="IPR011659">
    <property type="entry name" value="WD40"/>
</dbReference>